<name>A0A7W9ECQ3_9SPHN</name>
<evidence type="ECO:0008006" key="3">
    <source>
        <dbReference type="Google" id="ProtNLM"/>
    </source>
</evidence>
<dbReference type="InterPro" id="IPR014988">
    <property type="entry name" value="Uncharacterised_YqcI/YcgG"/>
</dbReference>
<organism evidence="1 2">
    <name type="scientific">Sphingobium boeckii</name>
    <dbReference type="NCBI Taxonomy" id="1082345"/>
    <lineage>
        <taxon>Bacteria</taxon>
        <taxon>Pseudomonadati</taxon>
        <taxon>Pseudomonadota</taxon>
        <taxon>Alphaproteobacteria</taxon>
        <taxon>Sphingomonadales</taxon>
        <taxon>Sphingomonadaceae</taxon>
        <taxon>Sphingobium</taxon>
    </lineage>
</organism>
<dbReference type="Proteomes" id="UP000549617">
    <property type="component" value="Unassembled WGS sequence"/>
</dbReference>
<proteinExistence type="predicted"/>
<comment type="caution">
    <text evidence="1">The sequence shown here is derived from an EMBL/GenBank/DDBJ whole genome shotgun (WGS) entry which is preliminary data.</text>
</comment>
<evidence type="ECO:0000313" key="1">
    <source>
        <dbReference type="EMBL" id="MBB5684513.1"/>
    </source>
</evidence>
<dbReference type="AlphaFoldDB" id="A0A7W9ECQ3"/>
<accession>A0A7W9ECQ3</accession>
<reference evidence="1 2" key="1">
    <citation type="submission" date="2020-08" db="EMBL/GenBank/DDBJ databases">
        <title>Genomic Encyclopedia of Type Strains, Phase IV (KMG-IV): sequencing the most valuable type-strain genomes for metagenomic binning, comparative biology and taxonomic classification.</title>
        <authorList>
            <person name="Goeker M."/>
        </authorList>
    </citation>
    <scope>NUCLEOTIDE SEQUENCE [LARGE SCALE GENOMIC DNA]</scope>
    <source>
        <strain evidence="1 2">DSM 25079</strain>
    </source>
</reference>
<keyword evidence="2" id="KW-1185">Reference proteome</keyword>
<dbReference type="Pfam" id="PF08892">
    <property type="entry name" value="YqcI_YcgG"/>
    <property type="match status" value="1"/>
</dbReference>
<dbReference type="EMBL" id="JACIJC010000001">
    <property type="protein sequence ID" value="MBB5684513.1"/>
    <property type="molecule type" value="Genomic_DNA"/>
</dbReference>
<dbReference type="NCBIfam" id="NF041366">
    <property type="entry name" value="GntA_guanitoxin"/>
    <property type="match status" value="1"/>
</dbReference>
<dbReference type="PANTHER" id="PTHR40045:SF1">
    <property type="entry name" value="YQCI_YCGG FAMILY PROTEIN"/>
    <property type="match status" value="1"/>
</dbReference>
<gene>
    <name evidence="1" type="ORF">FHS49_000504</name>
</gene>
<sequence length="193" mass="21967">MTILEARDITSAWDDMRLWPALYELAQGYRKEPKLFQTLVVIFEGPTDLSEQAFEQALWNRVQSLSDKDVWLGQEPDPRVSSDPDDPHFSLSFGGEAFFVVGLHPQASRPARRFEHPALVFNLHDQFEQLREAGRYEKLRESIIARDVDLAGSINPMLARHGDLSEARQYSGRAVEQGWQCPFSGRGKAEHGL</sequence>
<evidence type="ECO:0000313" key="2">
    <source>
        <dbReference type="Proteomes" id="UP000549617"/>
    </source>
</evidence>
<protein>
    <recommendedName>
        <fullName evidence="3">YqcI/YcgG family protein</fullName>
    </recommendedName>
</protein>
<dbReference type="PANTHER" id="PTHR40045">
    <property type="entry name" value="YCGG FAMILY PROTEIN"/>
    <property type="match status" value="1"/>
</dbReference>